<organism evidence="1 2">
    <name type="scientific">Microthyrium microscopicum</name>
    <dbReference type="NCBI Taxonomy" id="703497"/>
    <lineage>
        <taxon>Eukaryota</taxon>
        <taxon>Fungi</taxon>
        <taxon>Dikarya</taxon>
        <taxon>Ascomycota</taxon>
        <taxon>Pezizomycotina</taxon>
        <taxon>Dothideomycetes</taxon>
        <taxon>Dothideomycetes incertae sedis</taxon>
        <taxon>Microthyriales</taxon>
        <taxon>Microthyriaceae</taxon>
        <taxon>Microthyrium</taxon>
    </lineage>
</organism>
<dbReference type="Proteomes" id="UP000799302">
    <property type="component" value="Unassembled WGS sequence"/>
</dbReference>
<evidence type="ECO:0000313" key="2">
    <source>
        <dbReference type="Proteomes" id="UP000799302"/>
    </source>
</evidence>
<keyword evidence="2" id="KW-1185">Reference proteome</keyword>
<evidence type="ECO:0000313" key="1">
    <source>
        <dbReference type="EMBL" id="KAF2671692.1"/>
    </source>
</evidence>
<name>A0A6A6UHN3_9PEZI</name>
<proteinExistence type="predicted"/>
<gene>
    <name evidence="1" type="ORF">BT63DRAFT_437663</name>
</gene>
<dbReference type="EMBL" id="MU004232">
    <property type="protein sequence ID" value="KAF2671692.1"/>
    <property type="molecule type" value="Genomic_DNA"/>
</dbReference>
<accession>A0A6A6UHN3</accession>
<reference evidence="1" key="1">
    <citation type="journal article" date="2020" name="Stud. Mycol.">
        <title>101 Dothideomycetes genomes: a test case for predicting lifestyles and emergence of pathogens.</title>
        <authorList>
            <person name="Haridas S."/>
            <person name="Albert R."/>
            <person name="Binder M."/>
            <person name="Bloem J."/>
            <person name="Labutti K."/>
            <person name="Salamov A."/>
            <person name="Andreopoulos B."/>
            <person name="Baker S."/>
            <person name="Barry K."/>
            <person name="Bills G."/>
            <person name="Bluhm B."/>
            <person name="Cannon C."/>
            <person name="Castanera R."/>
            <person name="Culley D."/>
            <person name="Daum C."/>
            <person name="Ezra D."/>
            <person name="Gonzalez J."/>
            <person name="Henrissat B."/>
            <person name="Kuo A."/>
            <person name="Liang C."/>
            <person name="Lipzen A."/>
            <person name="Lutzoni F."/>
            <person name="Magnuson J."/>
            <person name="Mondo S."/>
            <person name="Nolan M."/>
            <person name="Ohm R."/>
            <person name="Pangilinan J."/>
            <person name="Park H.-J."/>
            <person name="Ramirez L."/>
            <person name="Alfaro M."/>
            <person name="Sun H."/>
            <person name="Tritt A."/>
            <person name="Yoshinaga Y."/>
            <person name="Zwiers L.-H."/>
            <person name="Turgeon B."/>
            <person name="Goodwin S."/>
            <person name="Spatafora J."/>
            <person name="Crous P."/>
            <person name="Grigoriev I."/>
        </authorList>
    </citation>
    <scope>NUCLEOTIDE SEQUENCE</scope>
    <source>
        <strain evidence="1">CBS 115976</strain>
    </source>
</reference>
<protein>
    <submittedName>
        <fullName evidence="1">Uncharacterized protein</fullName>
    </submittedName>
</protein>
<sequence length="232" mass="27070">MTSISSPKVEDELEKQKKFSPSTSKKACFLGIPTELRCEIYKKYFEKIASQERYTSQVPQVFDEANALFLVSKQVYNESRDLFRSHILRPPMKAFDLFADSWPDFKKTFRRIPRPLWSQPNCEFNVQLCILNSPKSGNNYPIAKILNVIACDLGFESHVELARVSPLYTDIYSQLRVHQKRIYEMDGGEGCTLDFKVETHSELCDWEYVHIQGELKDILKIRCLEQILEIED</sequence>
<dbReference type="AlphaFoldDB" id="A0A6A6UHN3"/>